<keyword evidence="2 10" id="KW-0645">Protease</keyword>
<dbReference type="SUPFAM" id="SSF49785">
    <property type="entry name" value="Galactose-binding domain-like"/>
    <property type="match status" value="1"/>
</dbReference>
<dbReference type="Gene3D" id="3.40.50.200">
    <property type="entry name" value="Peptidase S8/S53 domain"/>
    <property type="match status" value="1"/>
</dbReference>
<dbReference type="InterPro" id="IPR023827">
    <property type="entry name" value="Peptidase_S8_Asp-AS"/>
</dbReference>
<evidence type="ECO:0000256" key="6">
    <source>
        <dbReference type="ARBA" id="ARBA00022825"/>
    </source>
</evidence>
<dbReference type="PROSITE" id="PS00136">
    <property type="entry name" value="SUBTILASE_ASP"/>
    <property type="match status" value="1"/>
</dbReference>
<dbReference type="PANTHER" id="PTHR42884:SF30">
    <property type="entry name" value="PROPROTEIN CONVERTASE SUBTILISIN_KEXIN TYPE 5"/>
    <property type="match status" value="1"/>
</dbReference>
<dbReference type="InterPro" id="IPR000209">
    <property type="entry name" value="Peptidase_S8/S53_dom"/>
</dbReference>
<organism evidence="14 15">
    <name type="scientific">Anabas testudineus</name>
    <name type="common">Climbing perch</name>
    <name type="synonym">Anthias testudineus</name>
    <dbReference type="NCBI Taxonomy" id="64144"/>
    <lineage>
        <taxon>Eukaryota</taxon>
        <taxon>Metazoa</taxon>
        <taxon>Chordata</taxon>
        <taxon>Craniata</taxon>
        <taxon>Vertebrata</taxon>
        <taxon>Euteleostomi</taxon>
        <taxon>Actinopterygii</taxon>
        <taxon>Neopterygii</taxon>
        <taxon>Teleostei</taxon>
        <taxon>Neoteleostei</taxon>
        <taxon>Acanthomorphata</taxon>
        <taxon>Anabantaria</taxon>
        <taxon>Anabantiformes</taxon>
        <taxon>Anabantoidei</taxon>
        <taxon>Anabantidae</taxon>
        <taxon>Anabas</taxon>
    </lineage>
</organism>
<dbReference type="Pfam" id="PF14843">
    <property type="entry name" value="GF_recep_IV"/>
    <property type="match status" value="1"/>
</dbReference>
<dbReference type="Proteomes" id="UP000265040">
    <property type="component" value="Chromosome 12"/>
</dbReference>
<evidence type="ECO:0000256" key="11">
    <source>
        <dbReference type="SAM" id="MobiDB-lite"/>
    </source>
</evidence>
<feature type="compositionally biased region" description="Polar residues" evidence="11">
    <location>
        <begin position="131"/>
        <end position="146"/>
    </location>
</feature>
<dbReference type="PROSITE" id="PS51892">
    <property type="entry name" value="SUBTILASE"/>
    <property type="match status" value="1"/>
</dbReference>
<feature type="domain" description="P/Homo B" evidence="13">
    <location>
        <begin position="365"/>
        <end position="506"/>
    </location>
</feature>
<evidence type="ECO:0000313" key="15">
    <source>
        <dbReference type="Proteomes" id="UP000265040"/>
    </source>
</evidence>
<comment type="similarity">
    <text evidence="1">Belongs to the peptidase S8 family. Furin subfamily.</text>
</comment>
<dbReference type="InterPro" id="IPR036852">
    <property type="entry name" value="Peptidase_S8/S53_dom_sf"/>
</dbReference>
<dbReference type="Pfam" id="PF16470">
    <property type="entry name" value="S8_pro-domain"/>
    <property type="match status" value="1"/>
</dbReference>
<reference evidence="14" key="2">
    <citation type="submission" date="2025-08" db="UniProtKB">
        <authorList>
            <consortium name="Ensembl"/>
        </authorList>
    </citation>
    <scope>IDENTIFICATION</scope>
</reference>
<dbReference type="AlphaFoldDB" id="A0A3Q1IG01"/>
<dbReference type="Ensembl" id="ENSATET00000020938.2">
    <property type="protein sequence ID" value="ENSATEP00000020582.2"/>
    <property type="gene ID" value="ENSATEG00000014327.2"/>
</dbReference>
<dbReference type="PROSITE" id="PS51829">
    <property type="entry name" value="P_HOMO_B"/>
    <property type="match status" value="1"/>
</dbReference>
<keyword evidence="7" id="KW-0865">Zymogen</keyword>
<evidence type="ECO:0000259" key="13">
    <source>
        <dbReference type="PROSITE" id="PS51829"/>
    </source>
</evidence>
<accession>A0A3Q1IG01</accession>
<evidence type="ECO:0000256" key="3">
    <source>
        <dbReference type="ARBA" id="ARBA00022685"/>
    </source>
</evidence>
<dbReference type="GO" id="GO:0016486">
    <property type="term" value="P:peptide hormone processing"/>
    <property type="evidence" value="ECO:0007669"/>
    <property type="project" value="TreeGrafter"/>
</dbReference>
<keyword evidence="8" id="KW-1015">Disulfide bond</keyword>
<feature type="active site" description="Charge relay system" evidence="10">
    <location>
        <position position="109"/>
    </location>
</feature>
<dbReference type="InterPro" id="IPR006212">
    <property type="entry name" value="Furin_repeat"/>
</dbReference>
<reference evidence="14" key="3">
    <citation type="submission" date="2025-09" db="UniProtKB">
        <authorList>
            <consortium name="Ensembl"/>
        </authorList>
    </citation>
    <scope>IDENTIFICATION</scope>
</reference>
<dbReference type="FunFam" id="3.40.50.200:FF:000021">
    <property type="entry name" value="Proprotein convertase subtilisin/kexin type 5a"/>
    <property type="match status" value="1"/>
</dbReference>
<dbReference type="SUPFAM" id="SSF52743">
    <property type="entry name" value="Subtilisin-like"/>
    <property type="match status" value="1"/>
</dbReference>
<dbReference type="InterPro" id="IPR034182">
    <property type="entry name" value="Kexin/furin"/>
</dbReference>
<sequence>MGLLFALWMGTLFQFCHAAIYTNDWAIRIKGDLQSVNRIAEKYGFTNMGQVSWIKDVISKTLHFNDPMWNRPWYIRCSDESKHCQSPMNIAAAWRRGYTGKGVVVSVLDDGIEREHPDLKSNYDPLASYDVNGQDQDPSPNYSNNADNYHGTQCAGMVAATANNSHCTVGVSFYAQIGGIRMLDGDVTDIVEAQSLSFRSQYIDIYVASWGPEDDGVTLEGPGPLTRLALENGIKTGRYGRGSIFVWASGNGGRRGDHCSCDGYSSSIYTVSISSTTRRGSQPDYLEQCTSSLATAYAGGETEDMVSKGMMFLDMQHIIVRTSKAHHLIAPDWQVNGAGYKVSHLYGFGLLDAESMVKEAERWKQVPSQHECVVESPIQLSRAIHPGSTLTSVYETTGCSSKPLQHVVYVEHVVVRLTITHSRRGDLSVALTSPSGTMSQLLGNRPLDNSTEGFHNWEFMTTHCWGEQAAGEWTLKIQDTPSQKRDNTELGMLKKLSLVIYGTAQQPYPAHRERVRSAEWPTDGDLTEEYNGPCDPECSDDGCEGPSPQHCVTCLHFFLKFKNNTRMCVSECPKGFWGDRRRCKRCYSSCESCTGSRSDQCTSCQPGYHLTEGTNTCTAICGDNYYLDHDANMCRKCSENCLKCTSYSICTECKQDTSLQGNRCQRSCAAGLYHDEQEGACKPCHKACATCAGAGVEACNHCAEGYLMEEWRCVSSCSAGFYATDLYTLFLRCDASCLTCVGPSRGNCSSCSSGHSLHEGVCVVNTVCADGEFQDSNGECHACDATCLKCTGPQSKDCISCVSSRALDEGHCVVKCSRGKYQSGGRCHLCDHTCATCVDGGPANCTSCDTDKFGQQRYLYNNRCLDACPEAFYHTKERSCEPCSDHCQRCTGPTHCLNCSSSYYVSDGVCAKLECGEGEVEDPDYDNCMACEEGCKKCVLYNPRHCLSCIEGFYNFQDGCHSNCPAKTYSVEEEMTCVPCDDNCMSCDEQECYWCETDLFLSGKTAPLGQDIKL</sequence>
<keyword evidence="9" id="KW-0325">Glycoprotein</keyword>
<dbReference type="InterPro" id="IPR002884">
    <property type="entry name" value="P_dom"/>
</dbReference>
<feature type="region of interest" description="Disordered" evidence="11">
    <location>
        <begin position="116"/>
        <end position="146"/>
    </location>
</feature>
<dbReference type="GO" id="GO:0000139">
    <property type="term" value="C:Golgi membrane"/>
    <property type="evidence" value="ECO:0007669"/>
    <property type="project" value="TreeGrafter"/>
</dbReference>
<evidence type="ECO:0000256" key="8">
    <source>
        <dbReference type="ARBA" id="ARBA00023157"/>
    </source>
</evidence>
<proteinExistence type="inferred from homology"/>
<dbReference type="Gene3D" id="2.60.120.260">
    <property type="entry name" value="Galactose-binding domain-like"/>
    <property type="match status" value="1"/>
</dbReference>
<dbReference type="STRING" id="64144.ENSATEP00000020582"/>
<evidence type="ECO:0000256" key="2">
    <source>
        <dbReference type="ARBA" id="ARBA00022670"/>
    </source>
</evidence>
<dbReference type="Pfam" id="PF01483">
    <property type="entry name" value="P_proprotein"/>
    <property type="match status" value="1"/>
</dbReference>
<dbReference type="OrthoDB" id="300641at2759"/>
<evidence type="ECO:0000256" key="9">
    <source>
        <dbReference type="ARBA" id="ARBA00023180"/>
    </source>
</evidence>
<dbReference type="InParanoid" id="A0A3Q1IG01"/>
<dbReference type="SUPFAM" id="SSF57184">
    <property type="entry name" value="Growth factor receptor domain"/>
    <property type="match status" value="4"/>
</dbReference>
<keyword evidence="4 12" id="KW-0732">Signal</keyword>
<dbReference type="InterPro" id="IPR008979">
    <property type="entry name" value="Galactose-bd-like_sf"/>
</dbReference>
<dbReference type="GO" id="GO:0005802">
    <property type="term" value="C:trans-Golgi network"/>
    <property type="evidence" value="ECO:0007669"/>
    <property type="project" value="TreeGrafter"/>
</dbReference>
<dbReference type="InterPro" id="IPR032815">
    <property type="entry name" value="S8_pro-domain"/>
</dbReference>
<feature type="active site" description="Charge relay system" evidence="10">
    <location>
        <position position="292"/>
    </location>
</feature>
<feature type="signal peptide" evidence="12">
    <location>
        <begin position="1"/>
        <end position="18"/>
    </location>
</feature>
<dbReference type="FunFam" id="2.60.120.260:FF:000006">
    <property type="entry name" value="Proprotein convertase subtilisin/kexin type 5"/>
    <property type="match status" value="1"/>
</dbReference>
<evidence type="ECO:0000256" key="10">
    <source>
        <dbReference type="PROSITE-ProRule" id="PRU01240"/>
    </source>
</evidence>
<dbReference type="SMART" id="SM00261">
    <property type="entry name" value="FU"/>
    <property type="match status" value="10"/>
</dbReference>
<dbReference type="CDD" id="cd00064">
    <property type="entry name" value="FU"/>
    <property type="match status" value="9"/>
</dbReference>
<protein>
    <recommendedName>
        <fullName evidence="13">P/Homo B domain-containing protein</fullName>
    </recommendedName>
</protein>
<evidence type="ECO:0000256" key="5">
    <source>
        <dbReference type="ARBA" id="ARBA00022801"/>
    </source>
</evidence>
<keyword evidence="6 10" id="KW-0720">Serine protease</keyword>
<name>A0A3Q1IG01_ANATE</name>
<evidence type="ECO:0000313" key="14">
    <source>
        <dbReference type="Ensembl" id="ENSATEP00000020582.2"/>
    </source>
</evidence>
<dbReference type="PANTHER" id="PTHR42884">
    <property type="entry name" value="PROPROTEIN CONVERTASE SUBTILISIN/KEXIN-RELATED"/>
    <property type="match status" value="1"/>
</dbReference>
<dbReference type="SUPFAM" id="SSF54897">
    <property type="entry name" value="Protease propeptides/inhibitors"/>
    <property type="match status" value="1"/>
</dbReference>
<dbReference type="PRINTS" id="PR00723">
    <property type="entry name" value="SUBTILISIN"/>
</dbReference>
<keyword evidence="5 10" id="KW-0378">Hydrolase</keyword>
<dbReference type="SMART" id="SM00181">
    <property type="entry name" value="EGF"/>
    <property type="match status" value="6"/>
</dbReference>
<dbReference type="Gene3D" id="3.30.70.850">
    <property type="entry name" value="Peptidase S8, pro-domain"/>
    <property type="match status" value="1"/>
</dbReference>
<dbReference type="GO" id="GO:0004252">
    <property type="term" value="F:serine-type endopeptidase activity"/>
    <property type="evidence" value="ECO:0007669"/>
    <property type="project" value="UniProtKB-UniRule"/>
</dbReference>
<dbReference type="GeneTree" id="ENSGT00940000155770"/>
<evidence type="ECO:0000256" key="7">
    <source>
        <dbReference type="ARBA" id="ARBA00023145"/>
    </source>
</evidence>
<dbReference type="InterPro" id="IPR015500">
    <property type="entry name" value="Peptidase_S8_subtilisin-rel"/>
</dbReference>
<dbReference type="InterPro" id="IPR009030">
    <property type="entry name" value="Growth_fac_rcpt_cys_sf"/>
</dbReference>
<dbReference type="InterPro" id="IPR038466">
    <property type="entry name" value="S8_pro-domain_sf"/>
</dbReference>
<feature type="active site" description="Charge relay system" evidence="10">
    <location>
        <position position="150"/>
    </location>
</feature>
<evidence type="ECO:0000256" key="1">
    <source>
        <dbReference type="ARBA" id="ARBA00005325"/>
    </source>
</evidence>
<evidence type="ECO:0000256" key="4">
    <source>
        <dbReference type="ARBA" id="ARBA00022729"/>
    </source>
</evidence>
<keyword evidence="15" id="KW-1185">Reference proteome</keyword>
<dbReference type="InterPro" id="IPR032778">
    <property type="entry name" value="GF_recep_IV"/>
</dbReference>
<dbReference type="PROSITE" id="PS00137">
    <property type="entry name" value="SUBTILASE_HIS"/>
    <property type="match status" value="1"/>
</dbReference>
<dbReference type="Gene3D" id="2.10.220.10">
    <property type="entry name" value="Hormone Receptor, Insulin-like Growth Factor Receptor 1, Chain A, domain 2"/>
    <property type="match status" value="6"/>
</dbReference>
<dbReference type="CDD" id="cd04059">
    <property type="entry name" value="Peptidases_S8_Protein_convertases_Kexins_Furin-like"/>
    <property type="match status" value="1"/>
</dbReference>
<dbReference type="Pfam" id="PF00082">
    <property type="entry name" value="Peptidase_S8"/>
    <property type="match status" value="1"/>
</dbReference>
<evidence type="ECO:0000256" key="12">
    <source>
        <dbReference type="SAM" id="SignalP"/>
    </source>
</evidence>
<feature type="chain" id="PRO_5030079878" description="P/Homo B domain-containing protein" evidence="12">
    <location>
        <begin position="19"/>
        <end position="1014"/>
    </location>
</feature>
<dbReference type="InterPro" id="IPR022398">
    <property type="entry name" value="Peptidase_S8_His-AS"/>
</dbReference>
<keyword evidence="3" id="KW-0165">Cleavage on pair of basic residues</keyword>
<reference evidence="14" key="1">
    <citation type="submission" date="2021-04" db="EMBL/GenBank/DDBJ databases">
        <authorList>
            <consortium name="Wellcome Sanger Institute Data Sharing"/>
        </authorList>
    </citation>
    <scope>NUCLEOTIDE SEQUENCE [LARGE SCALE GENOMIC DNA]</scope>
</reference>
<dbReference type="InterPro" id="IPR000742">
    <property type="entry name" value="EGF"/>
</dbReference>